<sequence length="80" mass="8703">MQESSPPCCQDLSDEGRFSAAKFQCLEPTGSRKAYSWSLGRNVAASIPKSVQHKLPTTTEGDLQNIESIASAKEAEINFL</sequence>
<evidence type="ECO:0000313" key="1">
    <source>
        <dbReference type="EMBL" id="KAI8557612.1"/>
    </source>
</evidence>
<gene>
    <name evidence="1" type="ORF">RHMOL_Rhmol04G0023300</name>
</gene>
<proteinExistence type="predicted"/>
<evidence type="ECO:0000313" key="2">
    <source>
        <dbReference type="Proteomes" id="UP001062846"/>
    </source>
</evidence>
<keyword evidence="2" id="KW-1185">Reference proteome</keyword>
<accession>A0ACC0NXY7</accession>
<comment type="caution">
    <text evidence="1">The sequence shown here is derived from an EMBL/GenBank/DDBJ whole genome shotgun (WGS) entry which is preliminary data.</text>
</comment>
<protein>
    <submittedName>
        <fullName evidence="1">Uncharacterized protein</fullName>
    </submittedName>
</protein>
<dbReference type="EMBL" id="CM046391">
    <property type="protein sequence ID" value="KAI8557612.1"/>
    <property type="molecule type" value="Genomic_DNA"/>
</dbReference>
<reference evidence="1" key="1">
    <citation type="submission" date="2022-02" db="EMBL/GenBank/DDBJ databases">
        <title>Plant Genome Project.</title>
        <authorList>
            <person name="Zhang R.-G."/>
        </authorList>
    </citation>
    <scope>NUCLEOTIDE SEQUENCE</scope>
    <source>
        <strain evidence="1">AT1</strain>
    </source>
</reference>
<dbReference type="Proteomes" id="UP001062846">
    <property type="component" value="Chromosome 4"/>
</dbReference>
<organism evidence="1 2">
    <name type="scientific">Rhododendron molle</name>
    <name type="common">Chinese azalea</name>
    <name type="synonym">Azalea mollis</name>
    <dbReference type="NCBI Taxonomy" id="49168"/>
    <lineage>
        <taxon>Eukaryota</taxon>
        <taxon>Viridiplantae</taxon>
        <taxon>Streptophyta</taxon>
        <taxon>Embryophyta</taxon>
        <taxon>Tracheophyta</taxon>
        <taxon>Spermatophyta</taxon>
        <taxon>Magnoliopsida</taxon>
        <taxon>eudicotyledons</taxon>
        <taxon>Gunneridae</taxon>
        <taxon>Pentapetalae</taxon>
        <taxon>asterids</taxon>
        <taxon>Ericales</taxon>
        <taxon>Ericaceae</taxon>
        <taxon>Ericoideae</taxon>
        <taxon>Rhodoreae</taxon>
        <taxon>Rhododendron</taxon>
    </lineage>
</organism>
<name>A0ACC0NXY7_RHOML</name>